<dbReference type="Pfam" id="PF00501">
    <property type="entry name" value="AMP-binding"/>
    <property type="match status" value="1"/>
</dbReference>
<keyword evidence="3" id="KW-1133">Transmembrane helix</keyword>
<dbReference type="AlphaFoldDB" id="H2XRG1"/>
<dbReference type="OMA" id="HALMFAY"/>
<proteinExistence type="inferred from homology"/>
<evidence type="ECO:0008006" key="8">
    <source>
        <dbReference type="Google" id="ProtNLM"/>
    </source>
</evidence>
<reference evidence="6" key="4">
    <citation type="submission" date="2025-09" db="UniProtKB">
        <authorList>
            <consortium name="Ensembl"/>
        </authorList>
    </citation>
    <scope>IDENTIFICATION</scope>
</reference>
<dbReference type="SUPFAM" id="SSF56801">
    <property type="entry name" value="Acetyl-CoA synthetase-like"/>
    <property type="match status" value="1"/>
</dbReference>
<evidence type="ECO:0000256" key="3">
    <source>
        <dbReference type="SAM" id="Phobius"/>
    </source>
</evidence>
<name>H2XRG1_CIOIN</name>
<dbReference type="InParanoid" id="H2XRG1"/>
<dbReference type="InterPro" id="IPR000873">
    <property type="entry name" value="AMP-dep_synth/lig_dom"/>
</dbReference>
<accession>H2XRG1</accession>
<reference evidence="7" key="1">
    <citation type="journal article" date="2002" name="Science">
        <title>The draft genome of Ciona intestinalis: insights into chordate and vertebrate origins.</title>
        <authorList>
            <person name="Dehal P."/>
            <person name="Satou Y."/>
            <person name="Campbell R.K."/>
            <person name="Chapman J."/>
            <person name="Degnan B."/>
            <person name="De Tomaso A."/>
            <person name="Davidson B."/>
            <person name="Di Gregorio A."/>
            <person name="Gelpke M."/>
            <person name="Goodstein D.M."/>
            <person name="Harafuji N."/>
            <person name="Hastings K.E."/>
            <person name="Ho I."/>
            <person name="Hotta K."/>
            <person name="Huang W."/>
            <person name="Kawashima T."/>
            <person name="Lemaire P."/>
            <person name="Martinez D."/>
            <person name="Meinertzhagen I.A."/>
            <person name="Necula S."/>
            <person name="Nonaka M."/>
            <person name="Putnam N."/>
            <person name="Rash S."/>
            <person name="Saiga H."/>
            <person name="Satake M."/>
            <person name="Terry A."/>
            <person name="Yamada L."/>
            <person name="Wang H.G."/>
            <person name="Awazu S."/>
            <person name="Azumi K."/>
            <person name="Boore J."/>
            <person name="Branno M."/>
            <person name="Chin-Bow S."/>
            <person name="DeSantis R."/>
            <person name="Doyle S."/>
            <person name="Francino P."/>
            <person name="Keys D.N."/>
            <person name="Haga S."/>
            <person name="Hayashi H."/>
            <person name="Hino K."/>
            <person name="Imai K.S."/>
            <person name="Inaba K."/>
            <person name="Kano S."/>
            <person name="Kobayashi K."/>
            <person name="Kobayashi M."/>
            <person name="Lee B.I."/>
            <person name="Makabe K.W."/>
            <person name="Manohar C."/>
            <person name="Matassi G."/>
            <person name="Medina M."/>
            <person name="Mochizuki Y."/>
            <person name="Mount S."/>
            <person name="Morishita T."/>
            <person name="Miura S."/>
            <person name="Nakayama A."/>
            <person name="Nishizaka S."/>
            <person name="Nomoto H."/>
            <person name="Ohta F."/>
            <person name="Oishi K."/>
            <person name="Rigoutsos I."/>
            <person name="Sano M."/>
            <person name="Sasaki A."/>
            <person name="Sasakura Y."/>
            <person name="Shoguchi E."/>
            <person name="Shin-i T."/>
            <person name="Spagnuolo A."/>
            <person name="Stainier D."/>
            <person name="Suzuki M.M."/>
            <person name="Tassy O."/>
            <person name="Takatori N."/>
            <person name="Tokuoka M."/>
            <person name="Yagi K."/>
            <person name="Yoshizaki F."/>
            <person name="Wada S."/>
            <person name="Zhang C."/>
            <person name="Hyatt P.D."/>
            <person name="Larimer F."/>
            <person name="Detter C."/>
            <person name="Doggett N."/>
            <person name="Glavina T."/>
            <person name="Hawkins T."/>
            <person name="Richardson P."/>
            <person name="Lucas S."/>
            <person name="Kohara Y."/>
            <person name="Levine M."/>
            <person name="Satoh N."/>
            <person name="Rokhsar D.S."/>
        </authorList>
    </citation>
    <scope>NUCLEOTIDE SEQUENCE [LARGE SCALE GENOMIC DNA]</scope>
</reference>
<dbReference type="STRING" id="7719.ENSCINP00000032245"/>
<feature type="domain" description="AMP-dependent synthetase/ligase" evidence="4">
    <location>
        <begin position="27"/>
        <end position="381"/>
    </location>
</feature>
<evidence type="ECO:0000256" key="1">
    <source>
        <dbReference type="ARBA" id="ARBA00006432"/>
    </source>
</evidence>
<keyword evidence="3" id="KW-0812">Transmembrane</keyword>
<evidence type="ECO:0000259" key="4">
    <source>
        <dbReference type="Pfam" id="PF00501"/>
    </source>
</evidence>
<keyword evidence="7" id="KW-1185">Reference proteome</keyword>
<dbReference type="Pfam" id="PF13193">
    <property type="entry name" value="AMP-binding_C"/>
    <property type="match status" value="1"/>
</dbReference>
<keyword evidence="3" id="KW-0472">Membrane</keyword>
<reference evidence="6" key="3">
    <citation type="submission" date="2025-08" db="UniProtKB">
        <authorList>
            <consortium name="Ensembl"/>
        </authorList>
    </citation>
    <scope>IDENTIFICATION</scope>
</reference>
<comment type="similarity">
    <text evidence="1">Belongs to the ATP-dependent AMP-binding enzyme family.</text>
</comment>
<dbReference type="Proteomes" id="UP000008144">
    <property type="component" value="Chromosome 9"/>
</dbReference>
<keyword evidence="2" id="KW-0436">Ligase</keyword>
<evidence type="ECO:0000313" key="6">
    <source>
        <dbReference type="Ensembl" id="ENSCINP00000032245.1"/>
    </source>
</evidence>
<reference evidence="6" key="2">
    <citation type="journal article" date="2008" name="Genome Biol.">
        <title>Improved genome assembly and evidence-based global gene model set for the chordate Ciona intestinalis: new insight into intron and operon populations.</title>
        <authorList>
            <person name="Satou Y."/>
            <person name="Mineta K."/>
            <person name="Ogasawara M."/>
            <person name="Sasakura Y."/>
            <person name="Shoguchi E."/>
            <person name="Ueno K."/>
            <person name="Yamada L."/>
            <person name="Matsumoto J."/>
            <person name="Wasserscheid J."/>
            <person name="Dewar K."/>
            <person name="Wiley G.B."/>
            <person name="Macmil S.L."/>
            <person name="Roe B.A."/>
            <person name="Zeller R.W."/>
            <person name="Hastings K.E."/>
            <person name="Lemaire P."/>
            <person name="Lindquist E."/>
            <person name="Endo T."/>
            <person name="Hotta K."/>
            <person name="Inaba K."/>
        </authorList>
    </citation>
    <scope>NUCLEOTIDE SEQUENCE [LARGE SCALE GENOMIC DNA]</scope>
    <source>
        <strain evidence="6">wild type</strain>
    </source>
</reference>
<dbReference type="PANTHER" id="PTHR24096">
    <property type="entry name" value="LONG-CHAIN-FATTY-ACID--COA LIGASE"/>
    <property type="match status" value="1"/>
</dbReference>
<evidence type="ECO:0000256" key="2">
    <source>
        <dbReference type="ARBA" id="ARBA00022598"/>
    </source>
</evidence>
<dbReference type="InterPro" id="IPR025110">
    <property type="entry name" value="AMP-bd_C"/>
</dbReference>
<evidence type="ECO:0000259" key="5">
    <source>
        <dbReference type="Pfam" id="PF13193"/>
    </source>
</evidence>
<sequence length="518" mass="57783">KMELKSSYQDIEIPKRNFVKYILETIEEYGSSAAWIDDDNDGKVYSFTTIRESVLKCSDSFHKDGVRRGDVIVVMGKNKPEQRILILAAMYCGAVVFPCNYLSSAEELRRRFKIQKPDVFIVDTWCFEILNDVRGEVPDNKVGYLYGICFHSTQIYVIGESKASRISTSAEDAIIMLACSSGTTGPPKITQINSYSVEASLAMLKLSYKPSRSNVLYSMGSMYHISMLHNIPEYLIQGSTFVFTHNPTAHSMLAAIEKYKVTSIFGIPSILVDVINSDVANDYDLTTLNYISVSGASFAEELISRLKTKFQNASIIDEYGMTEAYVLTVANQALLVDGSHGLVAPNTKLKVVDCDTGNNLGPGQYGELRFKGPQIISKGYLGNEEANKALFDDDNWLRTGDYGCYDNDGNVYVRGRIKHLIKYNGIVVIPTELEFELHKHPQIDDVAVIGVTGVVGYEGEVPKAFIVARVGNDLNEEDVHRYMKGRLSDYKQLHGGVEFMKGLPKLSKGKIMRQKLKS</sequence>
<dbReference type="InterPro" id="IPR042099">
    <property type="entry name" value="ANL_N_sf"/>
</dbReference>
<protein>
    <recommendedName>
        <fullName evidence="8">AMP-dependent synthetase/ligase domain-containing protein</fullName>
    </recommendedName>
</protein>
<organism evidence="6 7">
    <name type="scientific">Ciona intestinalis</name>
    <name type="common">Transparent sea squirt</name>
    <name type="synonym">Ascidia intestinalis</name>
    <dbReference type="NCBI Taxonomy" id="7719"/>
    <lineage>
        <taxon>Eukaryota</taxon>
        <taxon>Metazoa</taxon>
        <taxon>Chordata</taxon>
        <taxon>Tunicata</taxon>
        <taxon>Ascidiacea</taxon>
        <taxon>Phlebobranchia</taxon>
        <taxon>Cionidae</taxon>
        <taxon>Ciona</taxon>
    </lineage>
</organism>
<dbReference type="EMBL" id="EAAA01002834">
    <property type="status" value="NOT_ANNOTATED_CDS"/>
    <property type="molecule type" value="Genomic_DNA"/>
</dbReference>
<dbReference type="Gene3D" id="3.30.300.30">
    <property type="match status" value="1"/>
</dbReference>
<evidence type="ECO:0000313" key="7">
    <source>
        <dbReference type="Proteomes" id="UP000008144"/>
    </source>
</evidence>
<feature type="transmembrane region" description="Helical" evidence="3">
    <location>
        <begin position="84"/>
        <end position="103"/>
    </location>
</feature>
<feature type="domain" description="AMP-binding enzyme C-terminal" evidence="5">
    <location>
        <begin position="432"/>
        <end position="510"/>
    </location>
</feature>
<dbReference type="GO" id="GO:0016405">
    <property type="term" value="F:CoA-ligase activity"/>
    <property type="evidence" value="ECO:0000318"/>
    <property type="project" value="GO_Central"/>
</dbReference>
<dbReference type="Ensembl" id="ENSCINT00000035242.1">
    <property type="protein sequence ID" value="ENSCINP00000032245.1"/>
    <property type="gene ID" value="ENSCING00000009877.3"/>
</dbReference>
<dbReference type="GeneTree" id="ENSGT00940000164794"/>
<dbReference type="Gene3D" id="3.40.50.12780">
    <property type="entry name" value="N-terminal domain of ligase-like"/>
    <property type="match status" value="1"/>
</dbReference>
<dbReference type="PANTHER" id="PTHR24096:SF149">
    <property type="entry name" value="AMP-BINDING DOMAIN-CONTAINING PROTEIN-RELATED"/>
    <property type="match status" value="1"/>
</dbReference>
<dbReference type="InterPro" id="IPR045851">
    <property type="entry name" value="AMP-bd_C_sf"/>
</dbReference>